<evidence type="ECO:0008006" key="4">
    <source>
        <dbReference type="Google" id="ProtNLM"/>
    </source>
</evidence>
<dbReference type="PANTHER" id="PTHR35802">
    <property type="entry name" value="PROTEASE SYNTHASE AND SPORULATION PROTEIN PAI 2"/>
    <property type="match status" value="1"/>
</dbReference>
<reference evidence="2" key="2">
    <citation type="journal article" date="2023" name="IMA Fungus">
        <title>Comparative genomic study of the Penicillium genus elucidates a diverse pangenome and 15 lateral gene transfer events.</title>
        <authorList>
            <person name="Petersen C."/>
            <person name="Sorensen T."/>
            <person name="Nielsen M.R."/>
            <person name="Sondergaard T.E."/>
            <person name="Sorensen J.L."/>
            <person name="Fitzpatrick D.A."/>
            <person name="Frisvad J.C."/>
            <person name="Nielsen K.L."/>
        </authorList>
    </citation>
    <scope>NUCLEOTIDE SEQUENCE</scope>
    <source>
        <strain evidence="2">IBT 20477</strain>
    </source>
</reference>
<feature type="region of interest" description="Disordered" evidence="1">
    <location>
        <begin position="108"/>
        <end position="128"/>
    </location>
</feature>
<organism evidence="2 3">
    <name type="scientific">Penicillium cf. viridicatum</name>
    <dbReference type="NCBI Taxonomy" id="2972119"/>
    <lineage>
        <taxon>Eukaryota</taxon>
        <taxon>Fungi</taxon>
        <taxon>Dikarya</taxon>
        <taxon>Ascomycota</taxon>
        <taxon>Pezizomycotina</taxon>
        <taxon>Eurotiomycetes</taxon>
        <taxon>Eurotiomycetidae</taxon>
        <taxon>Eurotiales</taxon>
        <taxon>Aspergillaceae</taxon>
        <taxon>Penicillium</taxon>
    </lineage>
</organism>
<evidence type="ECO:0000313" key="2">
    <source>
        <dbReference type="EMBL" id="KAJ5214498.1"/>
    </source>
</evidence>
<accession>A0A9W9N767</accession>
<dbReference type="Proteomes" id="UP001150942">
    <property type="component" value="Unassembled WGS sequence"/>
</dbReference>
<dbReference type="Gene3D" id="2.30.110.10">
    <property type="entry name" value="Electron Transport, Fmn-binding Protein, Chain A"/>
    <property type="match status" value="1"/>
</dbReference>
<keyword evidence="3" id="KW-1185">Reference proteome</keyword>
<dbReference type="OrthoDB" id="2101473at2759"/>
<protein>
    <recommendedName>
        <fullName evidence="4">Transcriptional regulator</fullName>
    </recommendedName>
</protein>
<feature type="region of interest" description="Disordered" evidence="1">
    <location>
        <begin position="208"/>
        <end position="249"/>
    </location>
</feature>
<dbReference type="PANTHER" id="PTHR35802:SF1">
    <property type="entry name" value="PROTEASE SYNTHASE AND SPORULATION PROTEIN PAI 2"/>
    <property type="match status" value="1"/>
</dbReference>
<dbReference type="SUPFAM" id="SSF50475">
    <property type="entry name" value="FMN-binding split barrel"/>
    <property type="match status" value="2"/>
</dbReference>
<dbReference type="EMBL" id="JAPQKQ010000001">
    <property type="protein sequence ID" value="KAJ5214498.1"/>
    <property type="molecule type" value="Genomic_DNA"/>
</dbReference>
<name>A0A9W9N767_9EURO</name>
<dbReference type="AlphaFoldDB" id="A0A9W9N767"/>
<gene>
    <name evidence="2" type="ORF">N7449_001667</name>
</gene>
<evidence type="ECO:0000313" key="3">
    <source>
        <dbReference type="Proteomes" id="UP001150942"/>
    </source>
</evidence>
<dbReference type="InterPro" id="IPR007396">
    <property type="entry name" value="TR_PAI2-type"/>
</dbReference>
<reference evidence="2" key="1">
    <citation type="submission" date="2022-11" db="EMBL/GenBank/DDBJ databases">
        <authorList>
            <person name="Petersen C."/>
        </authorList>
    </citation>
    <scope>NUCLEOTIDE SEQUENCE</scope>
    <source>
        <strain evidence="2">IBT 20477</strain>
    </source>
</reference>
<dbReference type="InterPro" id="IPR012349">
    <property type="entry name" value="Split_barrel_FMN-bd"/>
</dbReference>
<sequence length="363" mass="39352">MHLRPDHAVRDLPTLHAFIKQHPLGVLTTSLPSENHPTLQCSHIPWVLDSETTLEDELSTKAKVADKDTPAPPHPSLGVLRGHIARQNPQSKAIVESASEHSTKTISIPGAFPITSSEEEPTTSTGHTLPGEVLIVFTSPVDHYITPNFYTESKPATGRVAPTWNYATVQVYGRATIYHETKDEQTELFLRQQLGDLAQLGEEGVMGFEDESGLTSGSDVKHGGGGSGTENGDGDGDPPPNKDQNHNQNHSTDLELELNLNLNLNLNQGVKMATGASRDGDGTALPKPTPAPWKIADAPLEYIASLLKNIVGMRIEITRIEGRFKVSQERPVNDRGGVVQGLERMGGRARDMAEFVKRGKVLA</sequence>
<comment type="caution">
    <text evidence="2">The sequence shown here is derived from an EMBL/GenBank/DDBJ whole genome shotgun (WGS) entry which is preliminary data.</text>
</comment>
<proteinExistence type="predicted"/>
<evidence type="ECO:0000256" key="1">
    <source>
        <dbReference type="SAM" id="MobiDB-lite"/>
    </source>
</evidence>
<dbReference type="Pfam" id="PF04299">
    <property type="entry name" value="FMN_bind_2"/>
    <property type="match status" value="1"/>
</dbReference>